<name>A0A926EAZ5_9FIRM</name>
<dbReference type="Proteomes" id="UP000610862">
    <property type="component" value="Unassembled WGS sequence"/>
</dbReference>
<keyword evidence="1" id="KW-0812">Transmembrane</keyword>
<feature type="transmembrane region" description="Helical" evidence="1">
    <location>
        <begin position="88"/>
        <end position="109"/>
    </location>
</feature>
<evidence type="ECO:0000313" key="2">
    <source>
        <dbReference type="EMBL" id="MBC8568676.1"/>
    </source>
</evidence>
<proteinExistence type="predicted"/>
<protein>
    <submittedName>
        <fullName evidence="2">Sporulation protein YqfD</fullName>
    </submittedName>
</protein>
<organism evidence="2 3">
    <name type="scientific">Lentihominibacter hominis</name>
    <dbReference type="NCBI Taxonomy" id="2763645"/>
    <lineage>
        <taxon>Bacteria</taxon>
        <taxon>Bacillati</taxon>
        <taxon>Bacillota</taxon>
        <taxon>Clostridia</taxon>
        <taxon>Peptostreptococcales</taxon>
        <taxon>Anaerovoracaceae</taxon>
        <taxon>Lentihominibacter</taxon>
    </lineage>
</organism>
<accession>A0A926EAZ5</accession>
<comment type="caution">
    <text evidence="2">The sequence shown here is derived from an EMBL/GenBank/DDBJ whole genome shotgun (WGS) entry which is preliminary data.</text>
</comment>
<dbReference type="InterPro" id="IPR010690">
    <property type="entry name" value="YqfD"/>
</dbReference>
<dbReference type="Pfam" id="PF06898">
    <property type="entry name" value="YqfD"/>
    <property type="match status" value="1"/>
</dbReference>
<evidence type="ECO:0000256" key="1">
    <source>
        <dbReference type="SAM" id="Phobius"/>
    </source>
</evidence>
<reference evidence="2" key="1">
    <citation type="submission" date="2020-08" db="EMBL/GenBank/DDBJ databases">
        <title>Genome public.</title>
        <authorList>
            <person name="Liu C."/>
            <person name="Sun Q."/>
        </authorList>
    </citation>
    <scope>NUCLEOTIDE SEQUENCE</scope>
    <source>
        <strain evidence="2">NSJ-24</strain>
    </source>
</reference>
<evidence type="ECO:0000313" key="3">
    <source>
        <dbReference type="Proteomes" id="UP000610862"/>
    </source>
</evidence>
<dbReference type="EMBL" id="JACRTA010000002">
    <property type="protein sequence ID" value="MBC8568676.1"/>
    <property type="molecule type" value="Genomic_DNA"/>
</dbReference>
<keyword evidence="1" id="KW-1133">Transmembrane helix</keyword>
<dbReference type="RefSeq" id="WP_187525396.1">
    <property type="nucleotide sequence ID" value="NZ_JACRTA010000002.1"/>
</dbReference>
<keyword evidence="3" id="KW-1185">Reference proteome</keyword>
<dbReference type="AlphaFoldDB" id="A0A926EAZ5"/>
<sequence>MKLKKFGFLRHYKKIKVEGTDLNGIVNKCMKNGISMRNLKWKDPLESTVEIKGEDFQGLKKTAGHSYKVTVLKEGGVIPLFKSMKANITAIVGAFLLGAFIFYQSLFVAEIRIDGYRSISEESLRKVIADAGLYEGARKSEDYNHIKEALYREFGQITWVSVYEDGRLVEVDISEASKQEEAEVEDETPVDIVADRAGMIEKILPLKGNACVQKGEYVNKGDVLISGAFEYQSSDYSRGDDIFTMYSHASGQVYAKAPLRLTYYVEKNQRIKDKTGKFIPGIYIKFGDAEVDTAAGLNKYEVSEREEIKILDIVKPLPVKISLIKIQEVEIKERHRDMNKVKEVVEAAVRQYQKDNLKEGEEILAQNIDYSESQGVIKADVLLEVLEEIGAEKIIKVKEEEKTEENQLEE</sequence>
<gene>
    <name evidence="2" type="ORF">H8692_07895</name>
</gene>
<keyword evidence="1" id="KW-0472">Membrane</keyword>